<dbReference type="InterPro" id="IPR007168">
    <property type="entry name" value="Phageshock_PspC_N"/>
</dbReference>
<gene>
    <name evidence="3" type="ORF">GCM10009332_15890</name>
</gene>
<keyword evidence="1" id="KW-1133">Transmembrane helix</keyword>
<dbReference type="Proteomes" id="UP000613743">
    <property type="component" value="Unassembled WGS sequence"/>
</dbReference>
<evidence type="ECO:0000256" key="1">
    <source>
        <dbReference type="SAM" id="Phobius"/>
    </source>
</evidence>
<evidence type="ECO:0000313" key="4">
    <source>
        <dbReference type="Proteomes" id="UP000613743"/>
    </source>
</evidence>
<comment type="caution">
    <text evidence="3">The sequence shown here is derived from an EMBL/GenBank/DDBJ whole genome shotgun (WGS) entry which is preliminary data.</text>
</comment>
<evidence type="ECO:0000259" key="2">
    <source>
        <dbReference type="Pfam" id="PF04024"/>
    </source>
</evidence>
<reference evidence="3" key="1">
    <citation type="journal article" date="2014" name="Int. J. Syst. Evol. Microbiol.">
        <title>Complete genome sequence of Corynebacterium casei LMG S-19264T (=DSM 44701T), isolated from a smear-ripened cheese.</title>
        <authorList>
            <consortium name="US DOE Joint Genome Institute (JGI-PGF)"/>
            <person name="Walter F."/>
            <person name="Albersmeier A."/>
            <person name="Kalinowski J."/>
            <person name="Ruckert C."/>
        </authorList>
    </citation>
    <scope>NUCLEOTIDE SEQUENCE</scope>
    <source>
        <strain evidence="3">JCM 30804</strain>
    </source>
</reference>
<proteinExistence type="predicted"/>
<keyword evidence="4" id="KW-1185">Reference proteome</keyword>
<keyword evidence="1" id="KW-0472">Membrane</keyword>
<dbReference type="Pfam" id="PF04024">
    <property type="entry name" value="PspC"/>
    <property type="match status" value="1"/>
</dbReference>
<dbReference type="EMBL" id="BMPZ01000003">
    <property type="protein sequence ID" value="GGI79323.1"/>
    <property type="molecule type" value="Genomic_DNA"/>
</dbReference>
<evidence type="ECO:0000313" key="3">
    <source>
        <dbReference type="EMBL" id="GGI79323.1"/>
    </source>
</evidence>
<sequence>MNRLERLMRSDDSLICGVASGMANRFGWSKFWTRIVWAFAIFSNPVLGLLAYFALAIVEPDWIKRY</sequence>
<protein>
    <submittedName>
        <fullName evidence="3">PspC domain-containing protein</fullName>
    </submittedName>
</protein>
<feature type="domain" description="Phage shock protein PspC N-terminal" evidence="2">
    <location>
        <begin position="6"/>
        <end position="61"/>
    </location>
</feature>
<dbReference type="RefSeq" id="WP_188919627.1">
    <property type="nucleotide sequence ID" value="NZ_BMPZ01000003.1"/>
</dbReference>
<keyword evidence="1" id="KW-0812">Transmembrane</keyword>
<accession>A0A917JSG4</accession>
<name>A0A917JSG4_9GAMM</name>
<reference evidence="3" key="2">
    <citation type="submission" date="2020-09" db="EMBL/GenBank/DDBJ databases">
        <authorList>
            <person name="Sun Q."/>
            <person name="Ohkuma M."/>
        </authorList>
    </citation>
    <scope>NUCLEOTIDE SEQUENCE</scope>
    <source>
        <strain evidence="3">JCM 30804</strain>
    </source>
</reference>
<feature type="transmembrane region" description="Helical" evidence="1">
    <location>
        <begin position="35"/>
        <end position="58"/>
    </location>
</feature>
<dbReference type="AlphaFoldDB" id="A0A917JSG4"/>
<organism evidence="3 4">
    <name type="scientific">Shewanella gelidii</name>
    <dbReference type="NCBI Taxonomy" id="1642821"/>
    <lineage>
        <taxon>Bacteria</taxon>
        <taxon>Pseudomonadati</taxon>
        <taxon>Pseudomonadota</taxon>
        <taxon>Gammaproteobacteria</taxon>
        <taxon>Alteromonadales</taxon>
        <taxon>Shewanellaceae</taxon>
        <taxon>Shewanella</taxon>
    </lineage>
</organism>